<proteinExistence type="predicted"/>
<dbReference type="EnsemblPlants" id="KRH05432">
    <property type="protein sequence ID" value="KRH05432"/>
    <property type="gene ID" value="GLYMA_17G227300"/>
</dbReference>
<evidence type="ECO:0000313" key="2">
    <source>
        <dbReference type="EMBL" id="KRH05432.1"/>
    </source>
</evidence>
<keyword evidence="4" id="KW-1185">Reference proteome</keyword>
<dbReference type="Gramene" id="KRH05432">
    <property type="protein sequence ID" value="KRH05432"/>
    <property type="gene ID" value="GLYMA_17G227300"/>
</dbReference>
<dbReference type="OMA" id="HNDSNIP"/>
<organism evidence="2">
    <name type="scientific">Glycine max</name>
    <name type="common">Soybean</name>
    <name type="synonym">Glycine hispida</name>
    <dbReference type="NCBI Taxonomy" id="3847"/>
    <lineage>
        <taxon>Eukaryota</taxon>
        <taxon>Viridiplantae</taxon>
        <taxon>Streptophyta</taxon>
        <taxon>Embryophyta</taxon>
        <taxon>Tracheophyta</taxon>
        <taxon>Spermatophyta</taxon>
        <taxon>Magnoliopsida</taxon>
        <taxon>eudicotyledons</taxon>
        <taxon>Gunneridae</taxon>
        <taxon>Pentapetalae</taxon>
        <taxon>rosids</taxon>
        <taxon>fabids</taxon>
        <taxon>Fabales</taxon>
        <taxon>Fabaceae</taxon>
        <taxon>Papilionoideae</taxon>
        <taxon>50 kb inversion clade</taxon>
        <taxon>NPAAA clade</taxon>
        <taxon>indigoferoid/millettioid clade</taxon>
        <taxon>Phaseoleae</taxon>
        <taxon>Glycine</taxon>
        <taxon>Glycine subgen. Soja</taxon>
    </lineage>
</organism>
<reference evidence="2 3" key="1">
    <citation type="journal article" date="2010" name="Nature">
        <title>Genome sequence of the palaeopolyploid soybean.</title>
        <authorList>
            <person name="Schmutz J."/>
            <person name="Cannon S.B."/>
            <person name="Schlueter J."/>
            <person name="Ma J."/>
            <person name="Mitros T."/>
            <person name="Nelson W."/>
            <person name="Hyten D.L."/>
            <person name="Song Q."/>
            <person name="Thelen J.J."/>
            <person name="Cheng J."/>
            <person name="Xu D."/>
            <person name="Hellsten U."/>
            <person name="May G.D."/>
            <person name="Yu Y."/>
            <person name="Sakurai T."/>
            <person name="Umezawa T."/>
            <person name="Bhattacharyya M.K."/>
            <person name="Sandhu D."/>
            <person name="Valliyodan B."/>
            <person name="Lindquist E."/>
            <person name="Peto M."/>
            <person name="Grant D."/>
            <person name="Shu S."/>
            <person name="Goodstein D."/>
            <person name="Barry K."/>
            <person name="Futrell-Griggs M."/>
            <person name="Abernathy B."/>
            <person name="Du J."/>
            <person name="Tian Z."/>
            <person name="Zhu L."/>
            <person name="Gill N."/>
            <person name="Joshi T."/>
            <person name="Libault M."/>
            <person name="Sethuraman A."/>
            <person name="Zhang X.-C."/>
            <person name="Shinozaki K."/>
            <person name="Nguyen H.T."/>
            <person name="Wing R.A."/>
            <person name="Cregan P."/>
            <person name="Specht J."/>
            <person name="Grimwood J."/>
            <person name="Rokhsar D."/>
            <person name="Stacey G."/>
            <person name="Shoemaker R.C."/>
            <person name="Jackson S.A."/>
        </authorList>
    </citation>
    <scope>NUCLEOTIDE SEQUENCE</scope>
    <source>
        <strain evidence="3">cv. Williams 82</strain>
        <tissue evidence="2">Callus</tissue>
    </source>
</reference>
<evidence type="ECO:0000313" key="4">
    <source>
        <dbReference type="Proteomes" id="UP000008827"/>
    </source>
</evidence>
<feature type="chain" id="PRO_5014521070" evidence="1">
    <location>
        <begin position="21"/>
        <end position="218"/>
    </location>
</feature>
<dbReference type="EMBL" id="CM000850">
    <property type="protein sequence ID" value="KRH05432.1"/>
    <property type="molecule type" value="Genomic_DNA"/>
</dbReference>
<evidence type="ECO:0000256" key="1">
    <source>
        <dbReference type="SAM" id="SignalP"/>
    </source>
</evidence>
<name>A0A0R0FR61_SOYBN</name>
<reference evidence="3" key="2">
    <citation type="submission" date="2018-02" db="UniProtKB">
        <authorList>
            <consortium name="EnsemblPlants"/>
        </authorList>
    </citation>
    <scope>IDENTIFICATION</scope>
    <source>
        <strain evidence="3">Williams 82</strain>
    </source>
</reference>
<reference evidence="2" key="3">
    <citation type="submission" date="2018-07" db="EMBL/GenBank/DDBJ databases">
        <title>WGS assembly of Glycine max.</title>
        <authorList>
            <person name="Schmutz J."/>
            <person name="Cannon S."/>
            <person name="Schlueter J."/>
            <person name="Ma J."/>
            <person name="Mitros T."/>
            <person name="Nelson W."/>
            <person name="Hyten D."/>
            <person name="Song Q."/>
            <person name="Thelen J."/>
            <person name="Cheng J."/>
            <person name="Xu D."/>
            <person name="Hellsten U."/>
            <person name="May G."/>
            <person name="Yu Y."/>
            <person name="Sakurai T."/>
            <person name="Umezawa T."/>
            <person name="Bhattacharyya M."/>
            <person name="Sandhu D."/>
            <person name="Valliyodan B."/>
            <person name="Lindquist E."/>
            <person name="Peto M."/>
            <person name="Grant D."/>
            <person name="Shu S."/>
            <person name="Goodstein D."/>
            <person name="Barry K."/>
            <person name="Futrell-Griggs M."/>
            <person name="Abernathy B."/>
            <person name="Du J."/>
            <person name="Tian Z."/>
            <person name="Zhu L."/>
            <person name="Gill N."/>
            <person name="Joshi T."/>
            <person name="Libault M."/>
            <person name="Sethuraman A."/>
            <person name="Zhang X."/>
            <person name="Shinozaki K."/>
            <person name="Nguyen H."/>
            <person name="Wing R."/>
            <person name="Cregan P."/>
            <person name="Specht J."/>
            <person name="Grimwood J."/>
            <person name="Rokhsar D."/>
            <person name="Stacey G."/>
            <person name="Shoemaker R."/>
            <person name="Jackson S."/>
        </authorList>
    </citation>
    <scope>NUCLEOTIDE SEQUENCE</scope>
    <source>
        <tissue evidence="2">Callus</tissue>
    </source>
</reference>
<dbReference type="PANTHER" id="PTHR36801:SF3">
    <property type="entry name" value="OS06G0150300 PROTEIN"/>
    <property type="match status" value="1"/>
</dbReference>
<gene>
    <name evidence="2" type="ORF">GLYMA_17G227300</name>
</gene>
<keyword evidence="1" id="KW-0732">Signal</keyword>
<sequence length="218" mass="24458">MVGFVTTIVIIAALCTEVSKKIIISSSSTCPTLLEHEQHPSTSEAAMLENTTRTTQTQNNDTLVKELPLPLALQQHPNVDPKIVKRTTSERRLSFHLRKKMPKSFSVARNWDQKGNYNDAGKKGKLLKTDNDSMWMKTKGKLKNDDSVWMKTIILGGKSVPDEGKAKKISAYHPRKASVSLSRQCSFINPGAFSVPQSHEEIINKMCEDKQMKIYNSI</sequence>
<protein>
    <submittedName>
        <fullName evidence="2 3">Uncharacterized protein</fullName>
    </submittedName>
</protein>
<dbReference type="PANTHER" id="PTHR36801">
    <property type="entry name" value="OS06G0150200 PROTEIN"/>
    <property type="match status" value="1"/>
</dbReference>
<accession>A0A0R0FR61</accession>
<dbReference type="AlphaFoldDB" id="A0A0R0FR61"/>
<dbReference type="InParanoid" id="A0A0R0FR61"/>
<evidence type="ECO:0000313" key="3">
    <source>
        <dbReference type="EnsemblPlants" id="KRH05432"/>
    </source>
</evidence>
<dbReference type="Proteomes" id="UP000008827">
    <property type="component" value="Chromosome 17"/>
</dbReference>
<feature type="signal peptide" evidence="1">
    <location>
        <begin position="1"/>
        <end position="20"/>
    </location>
</feature>